<dbReference type="PANTHER" id="PTHR13935:SF63">
    <property type="entry name" value="BHLH DOMAIN-CONTAINING PROTEIN"/>
    <property type="match status" value="1"/>
</dbReference>
<organism evidence="8 9">
    <name type="scientific">Hibiscus sabdariffa</name>
    <name type="common">roselle</name>
    <dbReference type="NCBI Taxonomy" id="183260"/>
    <lineage>
        <taxon>Eukaryota</taxon>
        <taxon>Viridiplantae</taxon>
        <taxon>Streptophyta</taxon>
        <taxon>Embryophyta</taxon>
        <taxon>Tracheophyta</taxon>
        <taxon>Spermatophyta</taxon>
        <taxon>Magnoliopsida</taxon>
        <taxon>eudicotyledons</taxon>
        <taxon>Gunneridae</taxon>
        <taxon>Pentapetalae</taxon>
        <taxon>rosids</taxon>
        <taxon>malvids</taxon>
        <taxon>Malvales</taxon>
        <taxon>Malvaceae</taxon>
        <taxon>Malvoideae</taxon>
        <taxon>Hibiscus</taxon>
    </lineage>
</organism>
<comment type="subcellular location">
    <subcellularLocation>
        <location evidence="1">Nucleus</location>
    </subcellularLocation>
</comment>
<accession>A0ABR2QKC4</accession>
<keyword evidence="5" id="KW-0175">Coiled coil</keyword>
<dbReference type="PANTHER" id="PTHR13935">
    <property type="entry name" value="ACHAETE-SCUTE TRANSCRIPTION FACTOR-RELATED"/>
    <property type="match status" value="1"/>
</dbReference>
<keyword evidence="4" id="KW-0539">Nucleus</keyword>
<dbReference type="Proteomes" id="UP001396334">
    <property type="component" value="Unassembled WGS sequence"/>
</dbReference>
<keyword evidence="3" id="KW-0804">Transcription</keyword>
<sequence>MELQMEFMAHNSALSTSKGMDKKKRPRGSSAKVERKIIEKNRRNHMKNLYSRLNSLLPHHDSKEPLSPPDQIDEAVNHIQRLKTKLNEYKEKKESLMGRKRSYTCTIDSSSTVIETTVSLKSPELKINEHGSAMEVVLMTGTDSQFMFYDMIGILNQHGAEVLNASFSAVGNTVFHVVHAEIGAFVGAHIIKNKLNKFVHGSSCEDDQLQHELWSFDIQPETWDLNYEIYPETWDFPIM</sequence>
<keyword evidence="9" id="KW-1185">Reference proteome</keyword>
<dbReference type="InterPro" id="IPR011598">
    <property type="entry name" value="bHLH_dom"/>
</dbReference>
<keyword evidence="2" id="KW-0805">Transcription regulation</keyword>
<dbReference type="InterPro" id="IPR015660">
    <property type="entry name" value="MASH1/Ascl1a-like"/>
</dbReference>
<comment type="caution">
    <text evidence="8">The sequence shown here is derived from an EMBL/GenBank/DDBJ whole genome shotgun (WGS) entry which is preliminary data.</text>
</comment>
<proteinExistence type="predicted"/>
<feature type="domain" description="BHLH" evidence="7">
    <location>
        <begin position="30"/>
        <end position="82"/>
    </location>
</feature>
<feature type="coiled-coil region" evidence="5">
    <location>
        <begin position="72"/>
        <end position="99"/>
    </location>
</feature>
<dbReference type="EMBL" id="JBBPBN010000036">
    <property type="protein sequence ID" value="KAK9001150.1"/>
    <property type="molecule type" value="Genomic_DNA"/>
</dbReference>
<evidence type="ECO:0000313" key="8">
    <source>
        <dbReference type="EMBL" id="KAK9001150.1"/>
    </source>
</evidence>
<evidence type="ECO:0000256" key="4">
    <source>
        <dbReference type="ARBA" id="ARBA00023242"/>
    </source>
</evidence>
<feature type="region of interest" description="Disordered" evidence="6">
    <location>
        <begin position="1"/>
        <end position="32"/>
    </location>
</feature>
<dbReference type="SUPFAM" id="SSF47459">
    <property type="entry name" value="HLH, helix-loop-helix DNA-binding domain"/>
    <property type="match status" value="1"/>
</dbReference>
<dbReference type="Gene3D" id="4.10.280.10">
    <property type="entry name" value="Helix-loop-helix DNA-binding domain"/>
    <property type="match status" value="1"/>
</dbReference>
<evidence type="ECO:0000256" key="3">
    <source>
        <dbReference type="ARBA" id="ARBA00023163"/>
    </source>
</evidence>
<protein>
    <recommendedName>
        <fullName evidence="7">BHLH domain-containing protein</fullName>
    </recommendedName>
</protein>
<evidence type="ECO:0000256" key="6">
    <source>
        <dbReference type="SAM" id="MobiDB-lite"/>
    </source>
</evidence>
<evidence type="ECO:0000256" key="1">
    <source>
        <dbReference type="ARBA" id="ARBA00004123"/>
    </source>
</evidence>
<evidence type="ECO:0000313" key="9">
    <source>
        <dbReference type="Proteomes" id="UP001396334"/>
    </source>
</evidence>
<evidence type="ECO:0000256" key="5">
    <source>
        <dbReference type="SAM" id="Coils"/>
    </source>
</evidence>
<evidence type="ECO:0000256" key="2">
    <source>
        <dbReference type="ARBA" id="ARBA00023015"/>
    </source>
</evidence>
<evidence type="ECO:0000259" key="7">
    <source>
        <dbReference type="PROSITE" id="PS50888"/>
    </source>
</evidence>
<dbReference type="PROSITE" id="PS50888">
    <property type="entry name" value="BHLH"/>
    <property type="match status" value="1"/>
</dbReference>
<dbReference type="InterPro" id="IPR036638">
    <property type="entry name" value="HLH_DNA-bd_sf"/>
</dbReference>
<dbReference type="SMART" id="SM00353">
    <property type="entry name" value="HLH"/>
    <property type="match status" value="1"/>
</dbReference>
<name>A0ABR2QKC4_9ROSI</name>
<dbReference type="Pfam" id="PF00010">
    <property type="entry name" value="HLH"/>
    <property type="match status" value="1"/>
</dbReference>
<reference evidence="8 9" key="1">
    <citation type="journal article" date="2024" name="G3 (Bethesda)">
        <title>Genome assembly of Hibiscus sabdariffa L. provides insights into metabolisms of medicinal natural products.</title>
        <authorList>
            <person name="Kim T."/>
        </authorList>
    </citation>
    <scope>NUCLEOTIDE SEQUENCE [LARGE SCALE GENOMIC DNA]</scope>
    <source>
        <strain evidence="8">TK-2024</strain>
        <tissue evidence="8">Old leaves</tissue>
    </source>
</reference>
<gene>
    <name evidence="8" type="ORF">V6N11_082941</name>
</gene>